<feature type="transmembrane region" description="Helical" evidence="1">
    <location>
        <begin position="381"/>
        <end position="401"/>
    </location>
</feature>
<keyword evidence="1" id="KW-1133">Transmembrane helix</keyword>
<dbReference type="Pfam" id="PF10131">
    <property type="entry name" value="PTPS_related"/>
    <property type="match status" value="1"/>
</dbReference>
<protein>
    <recommendedName>
        <fullName evidence="2">Membrane protein 6-pyruvoyl-tetrahydropterin synthase-related domain-containing protein</fullName>
    </recommendedName>
</protein>
<evidence type="ECO:0000259" key="2">
    <source>
        <dbReference type="Pfam" id="PF10131"/>
    </source>
</evidence>
<evidence type="ECO:0000313" key="4">
    <source>
        <dbReference type="Proteomes" id="UP000181884"/>
    </source>
</evidence>
<feature type="transmembrane region" description="Helical" evidence="1">
    <location>
        <begin position="285"/>
        <end position="309"/>
    </location>
</feature>
<feature type="transmembrane region" description="Helical" evidence="1">
    <location>
        <begin position="106"/>
        <end position="124"/>
    </location>
</feature>
<feature type="transmembrane region" description="Helical" evidence="1">
    <location>
        <begin position="529"/>
        <end position="549"/>
    </location>
</feature>
<gene>
    <name evidence="3" type="ORF">RU97_GL002647</name>
</gene>
<dbReference type="RefSeq" id="WP_067396105.1">
    <property type="nucleotide sequence ID" value="NZ_JXKH01000009.1"/>
</dbReference>
<feature type="transmembrane region" description="Helical" evidence="1">
    <location>
        <begin position="161"/>
        <end position="179"/>
    </location>
</feature>
<accession>A0A1L8RCJ9</accession>
<keyword evidence="1" id="KW-0472">Membrane</keyword>
<feature type="transmembrane region" description="Helical" evidence="1">
    <location>
        <begin position="185"/>
        <end position="216"/>
    </location>
</feature>
<feature type="transmembrane region" description="Helical" evidence="1">
    <location>
        <begin position="318"/>
        <end position="339"/>
    </location>
</feature>
<feature type="transmembrane region" description="Helical" evidence="1">
    <location>
        <begin position="82"/>
        <end position="99"/>
    </location>
</feature>
<evidence type="ECO:0000313" key="3">
    <source>
        <dbReference type="EMBL" id="OJG17476.1"/>
    </source>
</evidence>
<reference evidence="3 4" key="1">
    <citation type="submission" date="2014-12" db="EMBL/GenBank/DDBJ databases">
        <title>Draft genome sequences of 29 type strains of Enterococci.</title>
        <authorList>
            <person name="Zhong Z."/>
            <person name="Sun Z."/>
            <person name="Liu W."/>
            <person name="Zhang W."/>
            <person name="Zhang H."/>
        </authorList>
    </citation>
    <scope>NUCLEOTIDE SEQUENCE [LARGE SCALE GENOMIC DNA]</scope>
    <source>
        <strain evidence="3 4">DSM 17029</strain>
    </source>
</reference>
<dbReference type="InterPro" id="IPR018776">
    <property type="entry name" value="Membrane_prot_PTPS-rel_domain"/>
</dbReference>
<comment type="caution">
    <text evidence="3">The sequence shown here is derived from an EMBL/GenBank/DDBJ whole genome shotgun (WGS) entry which is preliminary data.</text>
</comment>
<feature type="transmembrane region" description="Helical" evidence="1">
    <location>
        <begin position="351"/>
        <end position="369"/>
    </location>
</feature>
<dbReference type="STRING" id="214095.RU97_GL002647"/>
<feature type="transmembrane region" description="Helical" evidence="1">
    <location>
        <begin position="12"/>
        <end position="32"/>
    </location>
</feature>
<evidence type="ECO:0000256" key="1">
    <source>
        <dbReference type="SAM" id="Phobius"/>
    </source>
</evidence>
<keyword evidence="1" id="KW-0812">Transmembrane</keyword>
<dbReference type="Proteomes" id="UP000181884">
    <property type="component" value="Unassembled WGS sequence"/>
</dbReference>
<sequence length="556" mass="63883">MNQLANKKSKLNIRNIVLIGFLVSFLYLLPYFPWKSLAYTTEQDARFHLARIEELFQQVKNGPAYTYLSMHTFGEIGYGVNYFYPFLMLFVAVPFRFLFSNPFISWYILIFIVSLATFLIAYYSMWTFSKDKIRSLLFSFIYVFSGFRTADFFGRSALGEAIAFAFFPLVFLGGYYLFFNNYRKWYILTIGMTLLVYTHLLSVLMSSMILFLFFLAGMIFSGNRISRIMAAIKAVIATLCLSLGFFIPFIDQYLWLQPQGANQPMLAEKVNSLKMMLLNSATDNIVATSWTMNIGLIMLILTFISLFFFLRVTLSGKIALFLGLSFTILSTSLVPWHLVQATPIALIQFPWRFLAFAMFFLAIFCSESLSLLLRKFRNREYCLLLLAMFVVGIHAVGAVRMRQYNFDNTQSPEYYSLDGAEYKKIISTRKNYDYMKKVSHENKKSIAGHQVLLDNKKSDATQVIKHNTISYQLDLPEKTTVDLPLIAYKHEVIKVNDEEVDWQVSDRGTLAFEAPAGKQKVQVTAPIPAFYKGAWLASAISVGVLVIFIKRKRMGE</sequence>
<organism evidence="3 4">
    <name type="scientific">Enterococcus canis</name>
    <dbReference type="NCBI Taxonomy" id="214095"/>
    <lineage>
        <taxon>Bacteria</taxon>
        <taxon>Bacillati</taxon>
        <taxon>Bacillota</taxon>
        <taxon>Bacilli</taxon>
        <taxon>Lactobacillales</taxon>
        <taxon>Enterococcaceae</taxon>
        <taxon>Enterococcus</taxon>
    </lineage>
</organism>
<name>A0A1L8RCJ9_9ENTE</name>
<proteinExistence type="predicted"/>
<feature type="transmembrane region" description="Helical" evidence="1">
    <location>
        <begin position="136"/>
        <end position="154"/>
    </location>
</feature>
<feature type="domain" description="Membrane protein 6-pyruvoyl-tetrahydropterin synthase-related" evidence="2">
    <location>
        <begin position="81"/>
        <end position="400"/>
    </location>
</feature>
<feature type="transmembrane region" description="Helical" evidence="1">
    <location>
        <begin position="228"/>
        <end position="250"/>
    </location>
</feature>
<dbReference type="AlphaFoldDB" id="A0A1L8RCJ9"/>
<dbReference type="EMBL" id="JXKH01000009">
    <property type="protein sequence ID" value="OJG17476.1"/>
    <property type="molecule type" value="Genomic_DNA"/>
</dbReference>
<keyword evidence="4" id="KW-1185">Reference proteome</keyword>